<sequence length="91" mass="10321">MATIRLGSREQAFVDEQVETGAYQDADAVLREALALLRKRDEKVARLRGLIQEGIDDIENGRVYEYDTAEELLKDIQQMAASQQSKPETDH</sequence>
<dbReference type="InterPro" id="IPR022789">
    <property type="entry name" value="ParD"/>
</dbReference>
<dbReference type="RefSeq" id="WP_224128269.1">
    <property type="nucleotide sequence ID" value="NZ_CP117267.1"/>
</dbReference>
<dbReference type="Gene3D" id="6.10.10.120">
    <property type="entry name" value="Antitoxin ParD1-like"/>
    <property type="match status" value="1"/>
</dbReference>
<keyword evidence="2" id="KW-1185">Reference proteome</keyword>
<reference evidence="1" key="2">
    <citation type="journal article" date="2023" name="MicrobiologyOpen">
        <title>Genomics of the tumorigenes clade of the family Rhizobiaceae and description of Rhizobium rhododendri sp. nov.</title>
        <authorList>
            <person name="Kuzmanovic N."/>
            <person name="diCenzo G.C."/>
            <person name="Bunk B."/>
            <person name="Sproeer C."/>
            <person name="Fruehling A."/>
            <person name="Neumann-Schaal M."/>
            <person name="Overmann J."/>
            <person name="Smalla K."/>
        </authorList>
    </citation>
    <scope>NUCLEOTIDE SEQUENCE</scope>
    <source>
        <strain evidence="1">Rho-6.2</strain>
    </source>
</reference>
<dbReference type="EMBL" id="CP117267">
    <property type="protein sequence ID" value="WFS23690.1"/>
    <property type="molecule type" value="Genomic_DNA"/>
</dbReference>
<dbReference type="PANTHER" id="PTHR36582">
    <property type="entry name" value="ANTITOXIN PARD"/>
    <property type="match status" value="1"/>
</dbReference>
<dbReference type="PANTHER" id="PTHR36582:SF2">
    <property type="entry name" value="ANTITOXIN PARD"/>
    <property type="match status" value="1"/>
</dbReference>
<protein>
    <submittedName>
        <fullName evidence="1">Type II toxin-antitoxin system ParD family antitoxin</fullName>
    </submittedName>
</protein>
<dbReference type="NCBIfam" id="TIGR02606">
    <property type="entry name" value="antidote_CC2985"/>
    <property type="match status" value="1"/>
</dbReference>
<accession>A0ABY8IKW5</accession>
<proteinExistence type="predicted"/>
<dbReference type="Proteomes" id="UP000318939">
    <property type="component" value="Chromosome"/>
</dbReference>
<evidence type="ECO:0000313" key="1">
    <source>
        <dbReference type="EMBL" id="WFS23690.1"/>
    </source>
</evidence>
<name>A0ABY8IKW5_9HYPH</name>
<dbReference type="Pfam" id="PF03693">
    <property type="entry name" value="ParD_antitoxin"/>
    <property type="match status" value="1"/>
</dbReference>
<evidence type="ECO:0000313" key="2">
    <source>
        <dbReference type="Proteomes" id="UP000318939"/>
    </source>
</evidence>
<organism evidence="1 2">
    <name type="scientific">Rhizobium rhododendri</name>
    <dbReference type="NCBI Taxonomy" id="2506430"/>
    <lineage>
        <taxon>Bacteria</taxon>
        <taxon>Pseudomonadati</taxon>
        <taxon>Pseudomonadota</taxon>
        <taxon>Alphaproteobacteria</taxon>
        <taxon>Hyphomicrobiales</taxon>
        <taxon>Rhizobiaceae</taxon>
        <taxon>Rhizobium/Agrobacterium group</taxon>
        <taxon>Rhizobium</taxon>
    </lineage>
</organism>
<gene>
    <name evidence="1" type="ORF">PR018_04020</name>
</gene>
<dbReference type="InterPro" id="IPR038296">
    <property type="entry name" value="ParD_sf"/>
</dbReference>
<reference evidence="1" key="1">
    <citation type="journal article" date="2019" name="Phytopathology">
        <title>A Novel Group of Rhizobium tumorigenes-Like Agrobacteria Associated with Crown Gall Disease of Rhododendron and Blueberry.</title>
        <authorList>
            <person name="Kuzmanovic N."/>
            <person name="Behrens P."/>
            <person name="Idczak E."/>
            <person name="Wagner S."/>
            <person name="Gotz M."/>
            <person name="Sproer C."/>
            <person name="Bunk B."/>
            <person name="Overmann J."/>
            <person name="Smalla K."/>
        </authorList>
    </citation>
    <scope>NUCLEOTIDE SEQUENCE</scope>
    <source>
        <strain evidence="1">Rho-6.2</strain>
    </source>
</reference>